<dbReference type="Proteomes" id="UP000000939">
    <property type="component" value="Chromosome"/>
</dbReference>
<feature type="region of interest" description="Disordered" evidence="1">
    <location>
        <begin position="1"/>
        <end position="29"/>
    </location>
</feature>
<reference evidence="2 3" key="1">
    <citation type="journal article" date="2010" name="Stand. Genomic Sci.">
        <title>Complete genome sequence of Arcobacter nitrofigilis type strain (CI).</title>
        <authorList>
            <person name="Pati A."/>
            <person name="Gronow S."/>
            <person name="Lapidus A."/>
            <person name="Copeland A."/>
            <person name="Glavina Del Rio T."/>
            <person name="Nolan M."/>
            <person name="Lucas S."/>
            <person name="Tice H."/>
            <person name="Cheng J.F."/>
            <person name="Han C."/>
            <person name="Chertkov O."/>
            <person name="Bruce D."/>
            <person name="Tapia R."/>
            <person name="Goodwin L."/>
            <person name="Pitluck S."/>
            <person name="Liolios K."/>
            <person name="Ivanova N."/>
            <person name="Mavromatis K."/>
            <person name="Chen A."/>
            <person name="Palaniappan K."/>
            <person name="Land M."/>
            <person name="Hauser L."/>
            <person name="Chang Y.J."/>
            <person name="Jeffries C.D."/>
            <person name="Detter J.C."/>
            <person name="Rohde M."/>
            <person name="Goker M."/>
            <person name="Bristow J."/>
            <person name="Eisen J.A."/>
            <person name="Markowitz V."/>
            <person name="Hugenholtz P."/>
            <person name="Klenk H.P."/>
            <person name="Kyrpides N.C."/>
        </authorList>
    </citation>
    <scope>NUCLEOTIDE SEQUENCE [LARGE SCALE GENOMIC DNA]</scope>
    <source>
        <strain evidence="3">ATCC 33309 / DSM 7299 / CCUG 15893 / LMG 7604 / NCTC 12251 / CI</strain>
    </source>
</reference>
<dbReference type="HOGENOM" id="CLU_2153076_0_0_7"/>
<dbReference type="OrthoDB" id="5366134at2"/>
<evidence type="ECO:0000313" key="3">
    <source>
        <dbReference type="Proteomes" id="UP000000939"/>
    </source>
</evidence>
<dbReference type="InterPro" id="IPR011989">
    <property type="entry name" value="ARM-like"/>
</dbReference>
<protein>
    <submittedName>
        <fullName evidence="2">Uncharacterized protein</fullName>
    </submittedName>
</protein>
<organism evidence="2 3">
    <name type="scientific">Arcobacter nitrofigilis (strain ATCC 33309 / DSM 7299 / CCUG 15893 / LMG 7604 / NCTC 12251 / CI)</name>
    <name type="common">Campylobacter nitrofigilis</name>
    <dbReference type="NCBI Taxonomy" id="572480"/>
    <lineage>
        <taxon>Bacteria</taxon>
        <taxon>Pseudomonadati</taxon>
        <taxon>Campylobacterota</taxon>
        <taxon>Epsilonproteobacteria</taxon>
        <taxon>Campylobacterales</taxon>
        <taxon>Arcobacteraceae</taxon>
        <taxon>Arcobacter</taxon>
    </lineage>
</organism>
<evidence type="ECO:0000313" key="2">
    <source>
        <dbReference type="EMBL" id="ADG93928.1"/>
    </source>
</evidence>
<dbReference type="RefSeq" id="WP_013136073.1">
    <property type="nucleotide sequence ID" value="NC_014166.1"/>
</dbReference>
<accession>D5V0W6</accession>
<sequence length="111" mass="12723">MKRSIEEAIQAKKSTDSKELKKLSKSSHYKVRRAVSRNPHTTQKTLKKLQNDPILNVAYMANKFAIKKITFKDSPSLTYPCVICEEDESEFHNICVTCKKNNSPKSTKLFS</sequence>
<gene>
    <name evidence="2" type="ordered locus">Arnit_2277</name>
</gene>
<dbReference type="AlphaFoldDB" id="D5V0W6"/>
<evidence type="ECO:0000256" key="1">
    <source>
        <dbReference type="SAM" id="MobiDB-lite"/>
    </source>
</evidence>
<proteinExistence type="predicted"/>
<keyword evidence="3" id="KW-1185">Reference proteome</keyword>
<dbReference type="Gene3D" id="1.25.10.10">
    <property type="entry name" value="Leucine-rich Repeat Variant"/>
    <property type="match status" value="1"/>
</dbReference>
<dbReference type="EMBL" id="CP001999">
    <property type="protein sequence ID" value="ADG93928.1"/>
    <property type="molecule type" value="Genomic_DNA"/>
</dbReference>
<feature type="compositionally biased region" description="Basic and acidic residues" evidence="1">
    <location>
        <begin position="1"/>
        <end position="22"/>
    </location>
</feature>
<name>D5V0W6_ARCNC</name>
<dbReference type="KEGG" id="ant:Arnit_2277"/>